<organism evidence="2 3">
    <name type="scientific">Cryobacterium lactosi</name>
    <dbReference type="NCBI Taxonomy" id="1259202"/>
    <lineage>
        <taxon>Bacteria</taxon>
        <taxon>Bacillati</taxon>
        <taxon>Actinomycetota</taxon>
        <taxon>Actinomycetes</taxon>
        <taxon>Micrococcales</taxon>
        <taxon>Microbacteriaceae</taxon>
        <taxon>Cryobacterium</taxon>
    </lineage>
</organism>
<name>A0A4R9C0L0_9MICO</name>
<sequence length="66" mass="6744">MKNIDSSAASGIYAVTDSECTAVIDVGAERNAAVATHRGCRESSRGTVGKQNNVARTASEASRGTS</sequence>
<evidence type="ECO:0000256" key="1">
    <source>
        <dbReference type="SAM" id="MobiDB-lite"/>
    </source>
</evidence>
<keyword evidence="3" id="KW-1185">Reference proteome</keyword>
<dbReference type="EMBL" id="SOHM01000007">
    <property type="protein sequence ID" value="TFD93995.1"/>
    <property type="molecule type" value="Genomic_DNA"/>
</dbReference>
<evidence type="ECO:0000313" key="2">
    <source>
        <dbReference type="EMBL" id="TFD93995.1"/>
    </source>
</evidence>
<dbReference type="RefSeq" id="WP_134639425.1">
    <property type="nucleotide sequence ID" value="NZ_SOHM01000007.1"/>
</dbReference>
<feature type="region of interest" description="Disordered" evidence="1">
    <location>
        <begin position="38"/>
        <end position="66"/>
    </location>
</feature>
<reference evidence="2 3" key="1">
    <citation type="submission" date="2019-03" db="EMBL/GenBank/DDBJ databases">
        <title>Genomics of glacier-inhabiting Cryobacterium strains.</title>
        <authorList>
            <person name="Liu Q."/>
            <person name="Xin Y.-H."/>
        </authorList>
    </citation>
    <scope>NUCLEOTIDE SEQUENCE [LARGE SCALE GENOMIC DNA]</scope>
    <source>
        <strain evidence="2 3">Sr59</strain>
    </source>
</reference>
<feature type="compositionally biased region" description="Polar residues" evidence="1">
    <location>
        <begin position="45"/>
        <end position="66"/>
    </location>
</feature>
<dbReference type="AlphaFoldDB" id="A0A4R9C0L0"/>
<gene>
    <name evidence="2" type="ORF">E3T61_03070</name>
</gene>
<dbReference type="Proteomes" id="UP000298468">
    <property type="component" value="Unassembled WGS sequence"/>
</dbReference>
<proteinExistence type="predicted"/>
<evidence type="ECO:0000313" key="3">
    <source>
        <dbReference type="Proteomes" id="UP000298468"/>
    </source>
</evidence>
<protein>
    <submittedName>
        <fullName evidence="2">Uncharacterized protein</fullName>
    </submittedName>
</protein>
<comment type="caution">
    <text evidence="2">The sequence shown here is derived from an EMBL/GenBank/DDBJ whole genome shotgun (WGS) entry which is preliminary data.</text>
</comment>
<accession>A0A4R9C0L0</accession>